<dbReference type="InterPro" id="IPR025164">
    <property type="entry name" value="Toastrack_DUF4097"/>
</dbReference>
<sequence length="263" mass="28063">MRGVYKKLLVALSSVSLLAACTNNPITSPSEGSTSQGAESGWMKLISSNAIDKELAEASLQEVSNTLIIENSVGNIEIRRSEDSGLHVRTTLQALNNRSGESTLEELGQNAEVSLITKGKRTSVQLQAKGQDGTDIWSWANKNLGNSHFTVNYVVEVPAQVAEYEISTEVGTISLTGLKGSYDISNNTGSIELAEVEVDGKSSITSDAGTIRLDLNNLAEGSQLKASTEVGTVTHSPSQPCIHVENSDRFGQSLGCGERKNRH</sequence>
<evidence type="ECO:0000256" key="1">
    <source>
        <dbReference type="SAM" id="SignalP"/>
    </source>
</evidence>
<gene>
    <name evidence="3" type="ORF">DET54_11143</name>
</gene>
<evidence type="ECO:0000313" key="4">
    <source>
        <dbReference type="Proteomes" id="UP000248827"/>
    </source>
</evidence>
<feature type="signal peptide" evidence="1">
    <location>
        <begin position="1"/>
        <end position="19"/>
    </location>
</feature>
<feature type="chain" id="PRO_5047152940" description="DUF4097 domain-containing protein" evidence="1">
    <location>
        <begin position="20"/>
        <end position="263"/>
    </location>
</feature>
<protein>
    <recommendedName>
        <fullName evidence="2">DUF4097 domain-containing protein</fullName>
    </recommendedName>
</protein>
<name>A0ABX9BGB4_9BACL</name>
<evidence type="ECO:0000313" key="3">
    <source>
        <dbReference type="EMBL" id="RAI91724.1"/>
    </source>
</evidence>
<feature type="domain" description="DUF4097" evidence="2">
    <location>
        <begin position="161"/>
        <end position="236"/>
    </location>
</feature>
<dbReference type="Proteomes" id="UP000248827">
    <property type="component" value="Unassembled WGS sequence"/>
</dbReference>
<accession>A0ABX9BGB4</accession>
<proteinExistence type="predicted"/>
<keyword evidence="1" id="KW-0732">Signal</keyword>
<dbReference type="PROSITE" id="PS51257">
    <property type="entry name" value="PROKAR_LIPOPROTEIN"/>
    <property type="match status" value="1"/>
</dbReference>
<evidence type="ECO:0000259" key="2">
    <source>
        <dbReference type="Pfam" id="PF13349"/>
    </source>
</evidence>
<dbReference type="RefSeq" id="WP_111620607.1">
    <property type="nucleotide sequence ID" value="NZ_QLLI01000011.1"/>
</dbReference>
<organism evidence="3 4">
    <name type="scientific">Paenibacillus pabuli</name>
    <dbReference type="NCBI Taxonomy" id="1472"/>
    <lineage>
        <taxon>Bacteria</taxon>
        <taxon>Bacillati</taxon>
        <taxon>Bacillota</taxon>
        <taxon>Bacilli</taxon>
        <taxon>Bacillales</taxon>
        <taxon>Paenibacillaceae</taxon>
        <taxon>Paenibacillus</taxon>
    </lineage>
</organism>
<comment type="caution">
    <text evidence="3">The sequence shown here is derived from an EMBL/GenBank/DDBJ whole genome shotgun (WGS) entry which is preliminary data.</text>
</comment>
<dbReference type="Pfam" id="PF13349">
    <property type="entry name" value="DUF4097"/>
    <property type="match status" value="1"/>
</dbReference>
<keyword evidence="4" id="KW-1185">Reference proteome</keyword>
<dbReference type="EMBL" id="QLLI01000011">
    <property type="protein sequence ID" value="RAI91724.1"/>
    <property type="molecule type" value="Genomic_DNA"/>
</dbReference>
<reference evidence="3 4" key="1">
    <citation type="submission" date="2018-06" db="EMBL/GenBank/DDBJ databases">
        <title>Freshwater and sediment microbial communities from various areas in North America, analyzing microbe dynamics in response to fracking.</title>
        <authorList>
            <person name="Lamendella R."/>
        </authorList>
    </citation>
    <scope>NUCLEOTIDE SEQUENCE [LARGE SCALE GENOMIC DNA]</scope>
    <source>
        <strain evidence="3 4">NG-13</strain>
    </source>
</reference>